<dbReference type="Gene3D" id="3.40.50.300">
    <property type="entry name" value="P-loop containing nucleotide triphosphate hydrolases"/>
    <property type="match status" value="1"/>
</dbReference>
<dbReference type="AlphaFoldDB" id="A0A4U5MYT6"/>
<evidence type="ECO:0000256" key="5">
    <source>
        <dbReference type="SAM" id="Coils"/>
    </source>
</evidence>
<dbReference type="GO" id="GO:0005524">
    <property type="term" value="F:ATP binding"/>
    <property type="evidence" value="ECO:0007669"/>
    <property type="project" value="UniProtKB-KW"/>
</dbReference>
<feature type="coiled-coil region" evidence="5">
    <location>
        <begin position="35"/>
        <end position="69"/>
    </location>
</feature>
<protein>
    <submittedName>
        <fullName evidence="9">Uncharacterized protein</fullName>
    </submittedName>
</protein>
<dbReference type="Pfam" id="PF18052">
    <property type="entry name" value="Rx_N"/>
    <property type="match status" value="1"/>
</dbReference>
<comment type="caution">
    <text evidence="9">The sequence shown here is derived from an EMBL/GenBank/DDBJ whole genome shotgun (WGS) entry which is preliminary data.</text>
</comment>
<dbReference type="InterPro" id="IPR058922">
    <property type="entry name" value="WHD_DRP"/>
</dbReference>
<dbReference type="InterPro" id="IPR041118">
    <property type="entry name" value="Rx_N"/>
</dbReference>
<dbReference type="SUPFAM" id="SSF52540">
    <property type="entry name" value="P-loop containing nucleoside triphosphate hydrolases"/>
    <property type="match status" value="1"/>
</dbReference>
<name>A0A4U5MYT6_POPAL</name>
<dbReference type="PANTHER" id="PTHR36766:SF40">
    <property type="entry name" value="DISEASE RESISTANCE PROTEIN RGA3"/>
    <property type="match status" value="1"/>
</dbReference>
<evidence type="ECO:0000256" key="1">
    <source>
        <dbReference type="ARBA" id="ARBA00022737"/>
    </source>
</evidence>
<evidence type="ECO:0000259" key="7">
    <source>
        <dbReference type="Pfam" id="PF18052"/>
    </source>
</evidence>
<keyword evidence="2" id="KW-0547">Nucleotide-binding</keyword>
<proteinExistence type="predicted"/>
<evidence type="ECO:0000256" key="2">
    <source>
        <dbReference type="ARBA" id="ARBA00022741"/>
    </source>
</evidence>
<organism evidence="9">
    <name type="scientific">Populus alba</name>
    <name type="common">White poplar</name>
    <dbReference type="NCBI Taxonomy" id="43335"/>
    <lineage>
        <taxon>Eukaryota</taxon>
        <taxon>Viridiplantae</taxon>
        <taxon>Streptophyta</taxon>
        <taxon>Embryophyta</taxon>
        <taxon>Tracheophyta</taxon>
        <taxon>Spermatophyta</taxon>
        <taxon>Magnoliopsida</taxon>
        <taxon>eudicotyledons</taxon>
        <taxon>Gunneridae</taxon>
        <taxon>Pentapetalae</taxon>
        <taxon>rosids</taxon>
        <taxon>fabids</taxon>
        <taxon>Malpighiales</taxon>
        <taxon>Salicaceae</taxon>
        <taxon>Saliceae</taxon>
        <taxon>Populus</taxon>
    </lineage>
</organism>
<evidence type="ECO:0000313" key="9">
    <source>
        <dbReference type="EMBL" id="TKR75317.1"/>
    </source>
</evidence>
<dbReference type="GO" id="GO:0006952">
    <property type="term" value="P:defense response"/>
    <property type="evidence" value="ECO:0007669"/>
    <property type="project" value="UniProtKB-KW"/>
</dbReference>
<evidence type="ECO:0000256" key="3">
    <source>
        <dbReference type="ARBA" id="ARBA00022821"/>
    </source>
</evidence>
<sequence length="257" mass="28988">MAEGVLFNIAEEIIKTLGSLIAQEVALWWGLKDQLRKLNDTVTRIKAVIQDAEEQAQTQNHQIEDWLKKLVKALRERLDDIETDSKRFNFVALQEEGASLTTVSEQTTSSEPEVIVGREGDKVVVKTFLMNSNYEHNVSVISVVGIGGLGKTTLAQHVYNDEQVQAHFGVKIWLSVSGSLDVRKIIKGAVGRRCIEIVGLKCFESLLWRSFFHEVEKDRFGNIESCKMYDFMLDRATKVASFQSIKVERGGKQISKI</sequence>
<keyword evidence="3" id="KW-0611">Plant defense</keyword>
<dbReference type="Pfam" id="PF00931">
    <property type="entry name" value="NB-ARC"/>
    <property type="match status" value="1"/>
</dbReference>
<dbReference type="InterPro" id="IPR002182">
    <property type="entry name" value="NB-ARC"/>
</dbReference>
<keyword evidence="1" id="KW-0677">Repeat</keyword>
<feature type="domain" description="Disease resistance protein winged helix" evidence="8">
    <location>
        <begin position="191"/>
        <end position="234"/>
    </location>
</feature>
<accession>A0A4U5MYT6</accession>
<evidence type="ECO:0000259" key="8">
    <source>
        <dbReference type="Pfam" id="PF23559"/>
    </source>
</evidence>
<keyword evidence="4" id="KW-0067">ATP-binding</keyword>
<dbReference type="Pfam" id="PF23559">
    <property type="entry name" value="WHD_DRP"/>
    <property type="match status" value="1"/>
</dbReference>
<keyword evidence="5" id="KW-0175">Coiled coil</keyword>
<evidence type="ECO:0000256" key="4">
    <source>
        <dbReference type="ARBA" id="ARBA00022840"/>
    </source>
</evidence>
<dbReference type="PANTHER" id="PTHR36766">
    <property type="entry name" value="PLANT BROAD-SPECTRUM MILDEW RESISTANCE PROTEIN RPW8"/>
    <property type="match status" value="1"/>
</dbReference>
<evidence type="ECO:0000259" key="6">
    <source>
        <dbReference type="Pfam" id="PF00931"/>
    </source>
</evidence>
<feature type="domain" description="NB-ARC" evidence="6">
    <location>
        <begin position="125"/>
        <end position="187"/>
    </location>
</feature>
<reference evidence="9" key="1">
    <citation type="submission" date="2018-10" db="EMBL/GenBank/DDBJ databases">
        <title>Population genomic analysis revealed the cold adaptation of white poplar.</title>
        <authorList>
            <person name="Liu Y.-J."/>
        </authorList>
    </citation>
    <scope>NUCLEOTIDE SEQUENCE [LARGE SCALE GENOMIC DNA]</scope>
    <source>
        <strain evidence="9">PAL-ZL1</strain>
    </source>
</reference>
<dbReference type="InterPro" id="IPR027417">
    <property type="entry name" value="P-loop_NTPase"/>
</dbReference>
<dbReference type="EMBL" id="RCHU01001131">
    <property type="protein sequence ID" value="TKR75317.1"/>
    <property type="molecule type" value="Genomic_DNA"/>
</dbReference>
<dbReference type="Gene3D" id="1.20.5.4130">
    <property type="match status" value="1"/>
</dbReference>
<dbReference type="STRING" id="43335.A0A4U5MYT6"/>
<feature type="domain" description="Disease resistance N-terminal" evidence="7">
    <location>
        <begin position="12"/>
        <end position="74"/>
    </location>
</feature>
<gene>
    <name evidence="9" type="ORF">D5086_0000286410</name>
</gene>
<dbReference type="GO" id="GO:0043531">
    <property type="term" value="F:ADP binding"/>
    <property type="evidence" value="ECO:0007669"/>
    <property type="project" value="InterPro"/>
</dbReference>